<evidence type="ECO:0000259" key="1">
    <source>
        <dbReference type="PROSITE" id="PS50146"/>
    </source>
</evidence>
<keyword evidence="2" id="KW-0808">Transferase</keyword>
<dbReference type="InterPro" id="IPR050187">
    <property type="entry name" value="Lipid_Phosphate_FormReg"/>
</dbReference>
<comment type="caution">
    <text evidence="2">The sequence shown here is derived from an EMBL/GenBank/DDBJ whole genome shotgun (WGS) entry which is preliminary data.</text>
</comment>
<feature type="domain" description="DAGKc" evidence="1">
    <location>
        <begin position="111"/>
        <end position="240"/>
    </location>
</feature>
<dbReference type="Gene3D" id="3.40.50.10330">
    <property type="entry name" value="Probable inorganic polyphosphate/atp-NAD kinase, domain 1"/>
    <property type="match status" value="1"/>
</dbReference>
<dbReference type="InterPro" id="IPR055916">
    <property type="entry name" value="DUF7493"/>
</dbReference>
<reference evidence="2 3" key="1">
    <citation type="submission" date="2024-01" db="EMBL/GenBank/DDBJ databases">
        <title>A draft genome for a cacao thread blight-causing isolate of Paramarasmius palmivorus.</title>
        <authorList>
            <person name="Baruah I.K."/>
            <person name="Bukari Y."/>
            <person name="Amoako-Attah I."/>
            <person name="Meinhardt L.W."/>
            <person name="Bailey B.A."/>
            <person name="Cohen S.P."/>
        </authorList>
    </citation>
    <scope>NUCLEOTIDE SEQUENCE [LARGE SCALE GENOMIC DNA]</scope>
    <source>
        <strain evidence="2 3">GH-12</strain>
    </source>
</reference>
<dbReference type="GO" id="GO:0008481">
    <property type="term" value="F:sphingosine kinase activity"/>
    <property type="evidence" value="ECO:0007669"/>
    <property type="project" value="UniProtKB-EC"/>
</dbReference>
<dbReference type="PANTHER" id="PTHR12358:SF31">
    <property type="entry name" value="ACYLGLYCEROL KINASE, MITOCHONDRIAL"/>
    <property type="match status" value="1"/>
</dbReference>
<proteinExistence type="predicted"/>
<dbReference type="GO" id="GO:0005737">
    <property type="term" value="C:cytoplasm"/>
    <property type="evidence" value="ECO:0007669"/>
    <property type="project" value="TreeGrafter"/>
</dbReference>
<dbReference type="InterPro" id="IPR017438">
    <property type="entry name" value="ATP-NAD_kinase_N"/>
</dbReference>
<dbReference type="GO" id="GO:0016020">
    <property type="term" value="C:membrane"/>
    <property type="evidence" value="ECO:0007669"/>
    <property type="project" value="TreeGrafter"/>
</dbReference>
<dbReference type="SUPFAM" id="SSF111331">
    <property type="entry name" value="NAD kinase/diacylglycerol kinase-like"/>
    <property type="match status" value="1"/>
</dbReference>
<dbReference type="GO" id="GO:0046512">
    <property type="term" value="P:sphingosine biosynthetic process"/>
    <property type="evidence" value="ECO:0007669"/>
    <property type="project" value="TreeGrafter"/>
</dbReference>
<keyword evidence="3" id="KW-1185">Reference proteome</keyword>
<dbReference type="Pfam" id="PF24321">
    <property type="entry name" value="DUF7493"/>
    <property type="match status" value="1"/>
</dbReference>
<dbReference type="PANTHER" id="PTHR12358">
    <property type="entry name" value="SPHINGOSINE KINASE"/>
    <property type="match status" value="1"/>
</dbReference>
<evidence type="ECO:0000313" key="3">
    <source>
        <dbReference type="Proteomes" id="UP001383192"/>
    </source>
</evidence>
<keyword evidence="2" id="KW-0418">Kinase</keyword>
<protein>
    <submittedName>
        <fullName evidence="2">Sphinganine kinase lcb4</fullName>
        <ecNumber evidence="2">2.7.1.91</ecNumber>
    </submittedName>
</protein>
<dbReference type="InterPro" id="IPR001206">
    <property type="entry name" value="Diacylglycerol_kinase_cat_dom"/>
</dbReference>
<organism evidence="2 3">
    <name type="scientific">Paramarasmius palmivorus</name>
    <dbReference type="NCBI Taxonomy" id="297713"/>
    <lineage>
        <taxon>Eukaryota</taxon>
        <taxon>Fungi</taxon>
        <taxon>Dikarya</taxon>
        <taxon>Basidiomycota</taxon>
        <taxon>Agaricomycotina</taxon>
        <taxon>Agaricomycetes</taxon>
        <taxon>Agaricomycetidae</taxon>
        <taxon>Agaricales</taxon>
        <taxon>Marasmiineae</taxon>
        <taxon>Marasmiaceae</taxon>
        <taxon>Paramarasmius</taxon>
    </lineage>
</organism>
<name>A0AAW0DQ53_9AGAR</name>
<dbReference type="SMART" id="SM00046">
    <property type="entry name" value="DAGKc"/>
    <property type="match status" value="1"/>
</dbReference>
<evidence type="ECO:0000313" key="2">
    <source>
        <dbReference type="EMBL" id="KAK7054838.1"/>
    </source>
</evidence>
<dbReference type="EMBL" id="JAYKXP010000008">
    <property type="protein sequence ID" value="KAK7054838.1"/>
    <property type="molecule type" value="Genomic_DNA"/>
</dbReference>
<dbReference type="Gene3D" id="2.60.200.40">
    <property type="match status" value="1"/>
</dbReference>
<sequence>MEVEVDVKGKPKQYSVQEESLVITGKFYIHSSKTRVLILPISVNKQAQRIPLYNVISAVFDKDSKSLELKYAARKKKLLAFVEEKGHVKSSEDGAAEFCTTLMEKAYDGVKRNRRLKVLVNPNGGVVRISNHKIRNKYSYTKGNGDAHKIAKNLPLDEFDALLTVSGDGLVHEVLNGFGKHAKPRKALAIPVAPIPAGSGNGLSLNLLGIEDGFNPVAAALNAVKGKPMSIDVFTITQNGQTSLSFMSQALGLMADLDLGTEHLRWMGDSRFIYGFLRGLIKFKSCAVELSYKAAENSKTKMFDTLKTRRASTRPEFLPPPDDMEDMELPGPSTHTLILTAGQHWISQHSSFTLGKVLTSEGTLWLSLSHYLTMASLTYSSRERGHEQTPLRAWTQGPVEASTGGMMFNTFKAHAYRVRPLSTKGCLSIDGERYPFEEFHVEVIPKLATLLSPYGCYAADFEKQKE</sequence>
<dbReference type="Proteomes" id="UP001383192">
    <property type="component" value="Unassembled WGS sequence"/>
</dbReference>
<gene>
    <name evidence="2" type="primary">LCB4</name>
    <name evidence="2" type="ORF">VNI00_003301</name>
</gene>
<dbReference type="PROSITE" id="PS50146">
    <property type="entry name" value="DAGK"/>
    <property type="match status" value="1"/>
</dbReference>
<dbReference type="AlphaFoldDB" id="A0AAW0DQ53"/>
<accession>A0AAW0DQ53</accession>
<dbReference type="EC" id="2.7.1.91" evidence="2"/>
<dbReference type="InterPro" id="IPR016064">
    <property type="entry name" value="NAD/diacylglycerol_kinase_sf"/>
</dbReference>
<dbReference type="Pfam" id="PF00781">
    <property type="entry name" value="DAGK_cat"/>
    <property type="match status" value="1"/>
</dbReference>